<sequence>MYKIKAHVLGFRKILISFPDPRDIDIKKLFVKNGDNSLIIDNYTAKSENSFLIFLNKDINIKFYCYVYYEDNKIKASYNRLFSSSEFNDRFYYDGDLGVSYNKNFSTFNIWSPAAKSISLLLYENGDINIPEKPIEKSLNESNGLWSITIKGDLKNYFYTYKVHVYDSINEVVDPYAKAVGINGLRGAIIDLKETNPLNWDKDFSPSLKHYTDAIIYEISIRDISMNKNSGITYKGKFLGLTEDNTFSNKGISTGLSHIKELGVTHVQIMPFFDFSYISTDEKNPKKYNWGYDPQNYNVPEGSYSTNPYDPKCRIIELKKMIQHLHNNNLSVNMDVVYNHMYNNTDNNFEKIFPGYYFRFNEDESFSNGSGCGNDTASEHSMMRKFIVDSALYWAKEYHIDGFRFDLMGLHDIDTMKAVKEALSKLNKSIMIYGEGWELNTTLPENIKTTQANARKIPEIGFFNDTIRDTIKGNVFLKKDRGFINGKENLEDIIKGCVTACTISTHNFKPIYVSPNQAINYVSCHDNNTLWDKLQLSNPEYTEDEKKHMVKLANGIILTSQGVAFLHSGVEFCRTKQGIEDSVKASDEVNNLDYDRKFEFLDVFNYYKGLIKLRKEHPAFRMHSVEDIKNNLEFIENTHKNTVAFLLKNHANNDIWENILVIYNANRISTSINIPKNTWHQVVDKYTAGTTPFKTIYSNKIDVDGISLNVFYSS</sequence>
<evidence type="ECO:0000259" key="2">
    <source>
        <dbReference type="SMART" id="SM00642"/>
    </source>
</evidence>
<organism evidence="3 4">
    <name type="scientific">Clostridium colicanis DSM 13634</name>
    <dbReference type="NCBI Taxonomy" id="1121305"/>
    <lineage>
        <taxon>Bacteria</taxon>
        <taxon>Bacillati</taxon>
        <taxon>Bacillota</taxon>
        <taxon>Clostridia</taxon>
        <taxon>Eubacteriales</taxon>
        <taxon>Clostridiaceae</taxon>
        <taxon>Clostridium</taxon>
    </lineage>
</organism>
<dbReference type="AlphaFoldDB" id="A0A151ANW8"/>
<dbReference type="InterPro" id="IPR011840">
    <property type="entry name" value="PulA_typeI"/>
</dbReference>
<dbReference type="CDD" id="cd02860">
    <property type="entry name" value="E_set_Pullulanase"/>
    <property type="match status" value="1"/>
</dbReference>
<dbReference type="Pfam" id="PF02922">
    <property type="entry name" value="CBM_48"/>
    <property type="match status" value="1"/>
</dbReference>
<dbReference type="Pfam" id="PF00128">
    <property type="entry name" value="Alpha-amylase"/>
    <property type="match status" value="1"/>
</dbReference>
<evidence type="ECO:0000313" key="3">
    <source>
        <dbReference type="EMBL" id="KYH29305.1"/>
    </source>
</evidence>
<dbReference type="STRING" id="1121305.CLCOL_10480"/>
<proteinExistence type="inferred from homology"/>
<dbReference type="EMBL" id="LTBB01000004">
    <property type="protein sequence ID" value="KYH29305.1"/>
    <property type="molecule type" value="Genomic_DNA"/>
</dbReference>
<dbReference type="EC" id="3.2.1.41" evidence="3"/>
<dbReference type="InterPro" id="IPR014756">
    <property type="entry name" value="Ig_E-set"/>
</dbReference>
<comment type="caution">
    <text evidence="3">The sequence shown here is derived from an EMBL/GenBank/DDBJ whole genome shotgun (WGS) entry which is preliminary data.</text>
</comment>
<dbReference type="Pfam" id="PF21653">
    <property type="entry name" value="pulA_all-beta"/>
    <property type="match status" value="1"/>
</dbReference>
<protein>
    <submittedName>
        <fullName evidence="3">Pullulanase</fullName>
        <ecNumber evidence="3">3.2.1.41</ecNumber>
    </submittedName>
</protein>
<dbReference type="SMR" id="A0A151ANW8"/>
<dbReference type="InterPro" id="IPR049117">
    <property type="entry name" value="pulA_all-beta"/>
</dbReference>
<dbReference type="GO" id="GO:0051060">
    <property type="term" value="F:pullulanase activity"/>
    <property type="evidence" value="ECO:0007669"/>
    <property type="project" value="UniProtKB-EC"/>
</dbReference>
<keyword evidence="3" id="KW-0326">Glycosidase</keyword>
<gene>
    <name evidence="3" type="primary">pulA</name>
    <name evidence="3" type="ORF">CLCOL_10480</name>
</gene>
<dbReference type="CDD" id="cd11341">
    <property type="entry name" value="AmyAc_Pullulanase_LD-like"/>
    <property type="match status" value="1"/>
</dbReference>
<dbReference type="Gene3D" id="3.20.20.80">
    <property type="entry name" value="Glycosidases"/>
    <property type="match status" value="1"/>
</dbReference>
<evidence type="ECO:0000313" key="4">
    <source>
        <dbReference type="Proteomes" id="UP000075374"/>
    </source>
</evidence>
<dbReference type="Gene3D" id="2.60.40.10">
    <property type="entry name" value="Immunoglobulins"/>
    <property type="match status" value="1"/>
</dbReference>
<dbReference type="PANTHER" id="PTHR43002">
    <property type="entry name" value="GLYCOGEN DEBRANCHING ENZYME"/>
    <property type="match status" value="1"/>
</dbReference>
<dbReference type="InterPro" id="IPR006047">
    <property type="entry name" value="GH13_cat_dom"/>
</dbReference>
<dbReference type="RefSeq" id="WP_061857925.1">
    <property type="nucleotide sequence ID" value="NZ_LTBB01000004.1"/>
</dbReference>
<accession>A0A151ANW8</accession>
<feature type="domain" description="Glycosyl hydrolase family 13 catalytic" evidence="2">
    <location>
        <begin position="243"/>
        <end position="614"/>
    </location>
</feature>
<reference evidence="3 4" key="1">
    <citation type="submission" date="2016-02" db="EMBL/GenBank/DDBJ databases">
        <title>Genome sequence of Clostridium colicanis DSM 13634.</title>
        <authorList>
            <person name="Poehlein A."/>
            <person name="Daniel R."/>
        </authorList>
    </citation>
    <scope>NUCLEOTIDE SEQUENCE [LARGE SCALE GENOMIC DNA]</scope>
    <source>
        <strain evidence="3 4">DSM 13634</strain>
    </source>
</reference>
<keyword evidence="3" id="KW-0378">Hydrolase</keyword>
<dbReference type="Proteomes" id="UP000075374">
    <property type="component" value="Unassembled WGS sequence"/>
</dbReference>
<comment type="similarity">
    <text evidence="1">Belongs to the glycosyl hydrolase 13 family.</text>
</comment>
<dbReference type="Gene3D" id="2.60.40.1180">
    <property type="entry name" value="Golgi alpha-mannosidase II"/>
    <property type="match status" value="1"/>
</dbReference>
<dbReference type="InterPro" id="IPR004193">
    <property type="entry name" value="Glyco_hydro_13_N"/>
</dbReference>
<dbReference type="SUPFAM" id="SSF81296">
    <property type="entry name" value="E set domains"/>
    <property type="match status" value="1"/>
</dbReference>
<dbReference type="SUPFAM" id="SSF51445">
    <property type="entry name" value="(Trans)glycosidases"/>
    <property type="match status" value="1"/>
</dbReference>
<dbReference type="GO" id="GO:0005975">
    <property type="term" value="P:carbohydrate metabolic process"/>
    <property type="evidence" value="ECO:0007669"/>
    <property type="project" value="InterPro"/>
</dbReference>
<dbReference type="InterPro" id="IPR013780">
    <property type="entry name" value="Glyco_hydro_b"/>
</dbReference>
<dbReference type="InterPro" id="IPR017853">
    <property type="entry name" value="GH"/>
</dbReference>
<evidence type="ECO:0000256" key="1">
    <source>
        <dbReference type="ARBA" id="ARBA00008061"/>
    </source>
</evidence>
<name>A0A151ANW8_9CLOT</name>
<keyword evidence="4" id="KW-1185">Reference proteome</keyword>
<dbReference type="SMART" id="SM00642">
    <property type="entry name" value="Aamy"/>
    <property type="match status" value="1"/>
</dbReference>
<dbReference type="PATRIC" id="fig|1121305.3.peg.1052"/>
<dbReference type="InterPro" id="IPR013783">
    <property type="entry name" value="Ig-like_fold"/>
</dbReference>
<dbReference type="NCBIfam" id="TIGR02104">
    <property type="entry name" value="pulA_typeI"/>
    <property type="match status" value="1"/>
</dbReference>